<dbReference type="Proteomes" id="UP000277579">
    <property type="component" value="Unassembled WGS sequence"/>
</dbReference>
<keyword evidence="2" id="KW-1185">Reference proteome</keyword>
<protein>
    <submittedName>
        <fullName evidence="1">Uncharacterized protein</fullName>
    </submittedName>
</protein>
<organism evidence="1 2">
    <name type="scientific">Flavobacterium endophyticum</name>
    <dbReference type="NCBI Taxonomy" id="1540163"/>
    <lineage>
        <taxon>Bacteria</taxon>
        <taxon>Pseudomonadati</taxon>
        <taxon>Bacteroidota</taxon>
        <taxon>Flavobacteriia</taxon>
        <taxon>Flavobacteriales</taxon>
        <taxon>Flavobacteriaceae</taxon>
        <taxon>Flavobacterium</taxon>
    </lineage>
</organism>
<sequence>MRYFVVIAFFFCNCLIAQEANNNMIKSDIKANFSVNVLEAYEENSFLKVKDFYQFLEIYSSKNSSEALQKQVKQNIYSLFKENVLVSDFFTSDKITIEKLLEKIASKGLKFELQNIQKEATSSNFWTASYALTISRDKETLQKNVQQKIYFYPEEKSFGSKRKEIWSILLGEIQ</sequence>
<name>A0A495M4X8_9FLAO</name>
<dbReference type="EMBL" id="RBLC01000004">
    <property type="protein sequence ID" value="RKS20375.1"/>
    <property type="molecule type" value="Genomic_DNA"/>
</dbReference>
<proteinExistence type="predicted"/>
<reference evidence="1 2" key="1">
    <citation type="submission" date="2018-10" db="EMBL/GenBank/DDBJ databases">
        <title>Genomic Encyclopedia of Archaeal and Bacterial Type Strains, Phase II (KMG-II): from individual species to whole genera.</title>
        <authorList>
            <person name="Goeker M."/>
        </authorList>
    </citation>
    <scope>NUCLEOTIDE SEQUENCE [LARGE SCALE GENOMIC DNA]</scope>
    <source>
        <strain evidence="1 2">DSM 29537</strain>
    </source>
</reference>
<dbReference type="AlphaFoldDB" id="A0A495M4X8"/>
<dbReference type="OrthoDB" id="1356195at2"/>
<gene>
    <name evidence="1" type="ORF">CLV94_2754</name>
</gene>
<accession>A0A495M4X8</accession>
<dbReference type="RefSeq" id="WP_121377041.1">
    <property type="nucleotide sequence ID" value="NZ_RBLC01000004.1"/>
</dbReference>
<evidence type="ECO:0000313" key="2">
    <source>
        <dbReference type="Proteomes" id="UP000277579"/>
    </source>
</evidence>
<evidence type="ECO:0000313" key="1">
    <source>
        <dbReference type="EMBL" id="RKS20375.1"/>
    </source>
</evidence>
<comment type="caution">
    <text evidence="1">The sequence shown here is derived from an EMBL/GenBank/DDBJ whole genome shotgun (WGS) entry which is preliminary data.</text>
</comment>